<evidence type="ECO:0000259" key="2">
    <source>
        <dbReference type="Pfam" id="PF07992"/>
    </source>
</evidence>
<dbReference type="InterPro" id="IPR050982">
    <property type="entry name" value="Auxin_biosynth/cation_transpt"/>
</dbReference>
<dbReference type="PANTHER" id="PTHR43539">
    <property type="entry name" value="FLAVIN-BINDING MONOOXYGENASE-LIKE PROTEIN (AFU_ORTHOLOGUE AFUA_4G09220)"/>
    <property type="match status" value="1"/>
</dbReference>
<dbReference type="PANTHER" id="PTHR43539:SF78">
    <property type="entry name" value="FLAVIN-CONTAINING MONOOXYGENASE"/>
    <property type="match status" value="1"/>
</dbReference>
<gene>
    <name evidence="3" type="ORF">CLV54_3340</name>
</gene>
<dbReference type="GO" id="GO:0050660">
    <property type="term" value="F:flavin adenine dinucleotide binding"/>
    <property type="evidence" value="ECO:0007669"/>
    <property type="project" value="TreeGrafter"/>
</dbReference>
<reference evidence="3 4" key="1">
    <citation type="submission" date="2017-11" db="EMBL/GenBank/DDBJ databases">
        <title>Genomic Encyclopedia of Archaeal and Bacterial Type Strains, Phase II (KMG-II): From Individual Species to Whole Genera.</title>
        <authorList>
            <person name="Goeker M."/>
        </authorList>
    </citation>
    <scope>NUCLEOTIDE SEQUENCE [LARGE SCALE GENOMIC DNA]</scope>
    <source>
        <strain evidence="3 4">DSM 25625</strain>
    </source>
</reference>
<name>A0A2M9BB94_9MICO</name>
<dbReference type="InterPro" id="IPR023753">
    <property type="entry name" value="FAD/NAD-binding_dom"/>
</dbReference>
<protein>
    <submittedName>
        <fullName evidence="3">Pyridine nucleotide-disulfide oxidoreductase</fullName>
    </submittedName>
</protein>
<organism evidence="3 4">
    <name type="scientific">Compostimonas suwonensis</name>
    <dbReference type="NCBI Taxonomy" id="1048394"/>
    <lineage>
        <taxon>Bacteria</taxon>
        <taxon>Bacillati</taxon>
        <taxon>Actinomycetota</taxon>
        <taxon>Actinomycetes</taxon>
        <taxon>Micrococcales</taxon>
        <taxon>Microbacteriaceae</taxon>
        <taxon>Compostimonas</taxon>
    </lineage>
</organism>
<keyword evidence="1" id="KW-0560">Oxidoreductase</keyword>
<dbReference type="GO" id="GO:0004497">
    <property type="term" value="F:monooxygenase activity"/>
    <property type="evidence" value="ECO:0007669"/>
    <property type="project" value="TreeGrafter"/>
</dbReference>
<proteinExistence type="predicted"/>
<accession>A0A2M9BB94</accession>
<dbReference type="AlphaFoldDB" id="A0A2M9BB94"/>
<feature type="domain" description="FAD/NAD(P)-binding" evidence="2">
    <location>
        <begin position="63"/>
        <end position="400"/>
    </location>
</feature>
<evidence type="ECO:0000256" key="1">
    <source>
        <dbReference type="ARBA" id="ARBA00023002"/>
    </source>
</evidence>
<comment type="caution">
    <text evidence="3">The sequence shown here is derived from an EMBL/GenBank/DDBJ whole genome shotgun (WGS) entry which is preliminary data.</text>
</comment>
<sequence length="442" mass="46674">MSESAATIPRNAATVPAADTAAVPAASAVPAVSAVSAVSAEPAVSAERAGPAAAARATTRLADVVVVGAGQAGLSAAFHLRRRGFVPATDAADAADAADPLSTPPLSYIVLDAERGPGGAWQHRWNSLRMATVNGIHDLPGIAKPQIDPNEPSSQMLPRYFASYEQQLELPVLRPVVVTAVRREDDDPHGRLLIETDAGTWSARAVINATGTWTKPFWPSYPGRSDFAGRQLHVADYVSAEEFAGEHVVVVGGGISAVQLLEEISHVTATSWFTRREPEWRDEEFDSQAGHDAVARVEERVRLGLPPQSVVAVTGLIWSPVLRAAAARGVFDRRPMFSRIERDGVRLADGGFLHADVILWATGFRAALDHLAPLKLRGPGGGIVMDKTMVAGEPRVHLIGYGPSASTIGANRAGRDAANSLVALLGSDDPQRVTGQQPEAGR</sequence>
<dbReference type="Pfam" id="PF07992">
    <property type="entry name" value="Pyr_redox_2"/>
    <property type="match status" value="1"/>
</dbReference>
<evidence type="ECO:0000313" key="3">
    <source>
        <dbReference type="EMBL" id="PJJ55203.1"/>
    </source>
</evidence>
<dbReference type="PRINTS" id="PR00368">
    <property type="entry name" value="FADPNR"/>
</dbReference>
<keyword evidence="4" id="KW-1185">Reference proteome</keyword>
<dbReference type="Proteomes" id="UP000230161">
    <property type="component" value="Unassembled WGS sequence"/>
</dbReference>
<dbReference type="Gene3D" id="3.50.50.60">
    <property type="entry name" value="FAD/NAD(P)-binding domain"/>
    <property type="match status" value="1"/>
</dbReference>
<evidence type="ECO:0000313" key="4">
    <source>
        <dbReference type="Proteomes" id="UP000230161"/>
    </source>
</evidence>
<dbReference type="SUPFAM" id="SSF51905">
    <property type="entry name" value="FAD/NAD(P)-binding domain"/>
    <property type="match status" value="1"/>
</dbReference>
<dbReference type="PRINTS" id="PR00411">
    <property type="entry name" value="PNDRDTASEI"/>
</dbReference>
<dbReference type="EMBL" id="PGFB01000007">
    <property type="protein sequence ID" value="PJJ55203.1"/>
    <property type="molecule type" value="Genomic_DNA"/>
</dbReference>
<dbReference type="InterPro" id="IPR036188">
    <property type="entry name" value="FAD/NAD-bd_sf"/>
</dbReference>